<dbReference type="Gene3D" id="1.20.58.1610">
    <property type="entry name" value="NADH:ubiquinone/plastoquinone oxidoreductase, chain 3"/>
    <property type="match status" value="1"/>
</dbReference>
<keyword evidence="5 9" id="KW-0812">Transmembrane</keyword>
<gene>
    <name evidence="10" type="ORF">SPRG_35005</name>
</gene>
<accession>A0A067BG44</accession>
<dbReference type="OMA" id="GPRRYNR"/>
<organism evidence="10 11">
    <name type="scientific">Saprolegnia parasitica (strain CBS 223.65)</name>
    <dbReference type="NCBI Taxonomy" id="695850"/>
    <lineage>
        <taxon>Eukaryota</taxon>
        <taxon>Sar</taxon>
        <taxon>Stramenopiles</taxon>
        <taxon>Oomycota</taxon>
        <taxon>Saprolegniomycetes</taxon>
        <taxon>Saprolegniales</taxon>
        <taxon>Saprolegniaceae</taxon>
        <taxon>Saprolegnia</taxon>
    </lineage>
</organism>
<dbReference type="HAMAP" id="MF_01394">
    <property type="entry name" value="NDH1_NuoA"/>
    <property type="match status" value="1"/>
</dbReference>
<comment type="catalytic activity">
    <reaction evidence="8 9">
        <text>a ubiquinone + NADH + 5 H(+)(in) = a ubiquinol + NAD(+) + 4 H(+)(out)</text>
        <dbReference type="Rhea" id="RHEA:29091"/>
        <dbReference type="Rhea" id="RHEA-COMP:9565"/>
        <dbReference type="Rhea" id="RHEA-COMP:9566"/>
        <dbReference type="ChEBI" id="CHEBI:15378"/>
        <dbReference type="ChEBI" id="CHEBI:16389"/>
        <dbReference type="ChEBI" id="CHEBI:17976"/>
        <dbReference type="ChEBI" id="CHEBI:57540"/>
        <dbReference type="ChEBI" id="CHEBI:57945"/>
        <dbReference type="EC" id="7.1.1.2"/>
    </reaction>
</comment>
<dbReference type="EC" id="7.1.1.2" evidence="9"/>
<comment type="function">
    <text evidence="9">Core subunit of the mitochondrial membrane respiratory chain NADH dehydrogenase (Complex I) which catalyzes electron transfer from NADH through the respiratory chain, using ubiquinone as an electron acceptor. Essential for the catalytic activity of complex I.</text>
</comment>
<dbReference type="GO" id="GO:0016651">
    <property type="term" value="F:oxidoreductase activity, acting on NAD(P)H"/>
    <property type="evidence" value="ECO:0007669"/>
    <property type="project" value="InterPro"/>
</dbReference>
<evidence type="ECO:0000256" key="2">
    <source>
        <dbReference type="ARBA" id="ARBA00008472"/>
    </source>
</evidence>
<dbReference type="GeneID" id="24143041"/>
<evidence type="ECO:0000313" key="11">
    <source>
        <dbReference type="Proteomes" id="UP000030745"/>
    </source>
</evidence>
<evidence type="ECO:0000313" key="10">
    <source>
        <dbReference type="EMBL" id="KDO15670.1"/>
    </source>
</evidence>
<feature type="transmembrane region" description="Helical" evidence="9">
    <location>
        <begin position="60"/>
        <end position="78"/>
    </location>
</feature>
<dbReference type="PANTHER" id="PTHR11058:SF9">
    <property type="entry name" value="NADH-UBIQUINONE OXIDOREDUCTASE CHAIN 3"/>
    <property type="match status" value="1"/>
</dbReference>
<evidence type="ECO:0000256" key="7">
    <source>
        <dbReference type="ARBA" id="ARBA00023136"/>
    </source>
</evidence>
<dbReference type="GO" id="GO:0030964">
    <property type="term" value="C:NADH dehydrogenase complex"/>
    <property type="evidence" value="ECO:0007669"/>
    <property type="project" value="TreeGrafter"/>
</dbReference>
<keyword evidence="9" id="KW-0679">Respiratory chain</keyword>
<dbReference type="VEuPathDB" id="FungiDB:SPRG_35005"/>
<evidence type="ECO:0000256" key="3">
    <source>
        <dbReference type="ARBA" id="ARBA00021007"/>
    </source>
</evidence>
<dbReference type="OrthoDB" id="154075at2759"/>
<name>A0A067BG44_SAPPC</name>
<reference evidence="10 11" key="1">
    <citation type="journal article" date="2013" name="PLoS Genet.">
        <title>Distinctive expansion of potential virulence genes in the genome of the oomycete fish pathogen Saprolegnia parasitica.</title>
        <authorList>
            <person name="Jiang R.H."/>
            <person name="de Bruijn I."/>
            <person name="Haas B.J."/>
            <person name="Belmonte R."/>
            <person name="Lobach L."/>
            <person name="Christie J."/>
            <person name="van den Ackerveken G."/>
            <person name="Bottin A."/>
            <person name="Bulone V."/>
            <person name="Diaz-Moreno S.M."/>
            <person name="Dumas B."/>
            <person name="Fan L."/>
            <person name="Gaulin E."/>
            <person name="Govers F."/>
            <person name="Grenville-Briggs L.J."/>
            <person name="Horner N.R."/>
            <person name="Levin J.Z."/>
            <person name="Mammella M."/>
            <person name="Meijer H.J."/>
            <person name="Morris P."/>
            <person name="Nusbaum C."/>
            <person name="Oome S."/>
            <person name="Phillips A.J."/>
            <person name="van Rooyen D."/>
            <person name="Rzeszutek E."/>
            <person name="Saraiva M."/>
            <person name="Secombes C.J."/>
            <person name="Seidl M.F."/>
            <person name="Snel B."/>
            <person name="Stassen J.H."/>
            <person name="Sykes S."/>
            <person name="Tripathy S."/>
            <person name="van den Berg H."/>
            <person name="Vega-Arreguin J.C."/>
            <person name="Wawra S."/>
            <person name="Young S.K."/>
            <person name="Zeng Q."/>
            <person name="Dieguez-Uribeondo J."/>
            <person name="Russ C."/>
            <person name="Tyler B.M."/>
            <person name="van West P."/>
        </authorList>
    </citation>
    <scope>NUCLEOTIDE SEQUENCE [LARGE SCALE GENOMIC DNA]</scope>
    <source>
        <strain evidence="10 11">CBS 223.65</strain>
    </source>
</reference>
<feature type="transmembrane region" description="Helical" evidence="9">
    <location>
        <begin position="90"/>
        <end position="111"/>
    </location>
</feature>
<dbReference type="AlphaFoldDB" id="A0A067BG44"/>
<dbReference type="InterPro" id="IPR038430">
    <property type="entry name" value="NDAH_ubi_oxred_su3_sf"/>
</dbReference>
<sequence length="118" mass="13883">MKSNYSIIFIFLLISLVLSIIIFTLSFILIQQKDDLEKLTAYECGFNPYDDARKVFDVKFYLIALLFIVFDLEAVYVFPWVLTLSSNFSLGFWTMIEFLIELVVGFIYVWCSDALEWD</sequence>
<dbReference type="InterPro" id="IPR023043">
    <property type="entry name" value="NAD(P)H_OxRDtase_bac/plastid"/>
</dbReference>
<dbReference type="PANTHER" id="PTHR11058">
    <property type="entry name" value="NADH-UBIQUINONE OXIDOREDUCTASE CHAIN 3"/>
    <property type="match status" value="1"/>
</dbReference>
<dbReference type="InterPro" id="IPR000440">
    <property type="entry name" value="NADH_UbQ/plastoQ_OxRdtase_su3"/>
</dbReference>
<evidence type="ECO:0000256" key="4">
    <source>
        <dbReference type="ARBA" id="ARBA00022448"/>
    </source>
</evidence>
<keyword evidence="11" id="KW-1185">Reference proteome</keyword>
<dbReference type="RefSeq" id="XP_012213600.1">
    <property type="nucleotide sequence ID" value="NW_012157837.1"/>
</dbReference>
<keyword evidence="4 9" id="KW-0813">Transport</keyword>
<dbReference type="STRING" id="695850.A0A067BG44"/>
<dbReference type="GO" id="GO:0008137">
    <property type="term" value="F:NADH dehydrogenase (ubiquinone) activity"/>
    <property type="evidence" value="ECO:0007669"/>
    <property type="project" value="UniProtKB-UniRule"/>
</dbReference>
<keyword evidence="9" id="KW-0520">NAD</keyword>
<evidence type="ECO:0000256" key="1">
    <source>
        <dbReference type="ARBA" id="ARBA00004141"/>
    </source>
</evidence>
<feature type="transmembrane region" description="Helical" evidence="9">
    <location>
        <begin position="6"/>
        <end position="30"/>
    </location>
</feature>
<keyword evidence="9" id="KW-1278">Translocase</keyword>
<dbReference type="Pfam" id="PF00507">
    <property type="entry name" value="Oxidored_q4"/>
    <property type="match status" value="1"/>
</dbReference>
<evidence type="ECO:0000256" key="8">
    <source>
        <dbReference type="ARBA" id="ARBA00049551"/>
    </source>
</evidence>
<keyword evidence="6 9" id="KW-1133">Transmembrane helix</keyword>
<evidence type="ECO:0000256" key="6">
    <source>
        <dbReference type="ARBA" id="ARBA00022989"/>
    </source>
</evidence>
<dbReference type="EMBL" id="KK584631">
    <property type="protein sequence ID" value="KDO15670.1"/>
    <property type="molecule type" value="Genomic_DNA"/>
</dbReference>
<comment type="similarity">
    <text evidence="2 9">Belongs to the complex I subunit 3 family.</text>
</comment>
<dbReference type="Proteomes" id="UP000030745">
    <property type="component" value="Mitochondrion"/>
</dbReference>
<geneLocation type="mitochondrion" evidence="10"/>
<keyword evidence="9 10" id="KW-0830">Ubiquinone</keyword>
<proteinExistence type="inferred from homology"/>
<evidence type="ECO:0000256" key="9">
    <source>
        <dbReference type="RuleBase" id="RU003640"/>
    </source>
</evidence>
<keyword evidence="9 10" id="KW-0496">Mitochondrion</keyword>
<keyword evidence="7 9" id="KW-0472">Membrane</keyword>
<protein>
    <recommendedName>
        <fullName evidence="3 9">NADH-ubiquinone oxidoreductase chain 3</fullName>
        <ecNumber evidence="9">7.1.1.2</ecNumber>
    </recommendedName>
</protein>
<comment type="subcellular location">
    <subcellularLocation>
        <location evidence="1">Membrane</location>
        <topology evidence="1">Multi-pass membrane protein</topology>
    </subcellularLocation>
    <subcellularLocation>
        <location evidence="9">Mitochondrion membrane</location>
        <topology evidence="9">Multi-pass membrane protein</topology>
    </subcellularLocation>
</comment>
<keyword evidence="9" id="KW-0249">Electron transport</keyword>
<evidence type="ECO:0000256" key="5">
    <source>
        <dbReference type="ARBA" id="ARBA00022692"/>
    </source>
</evidence>
<dbReference type="GO" id="GO:0031966">
    <property type="term" value="C:mitochondrial membrane"/>
    <property type="evidence" value="ECO:0007669"/>
    <property type="project" value="UniProtKB-SubCell"/>
</dbReference>